<reference evidence="2" key="1">
    <citation type="submission" date="2022-11" db="UniProtKB">
        <authorList>
            <consortium name="WormBaseParasite"/>
        </authorList>
    </citation>
    <scope>IDENTIFICATION</scope>
</reference>
<proteinExistence type="predicted"/>
<dbReference type="Proteomes" id="UP000887580">
    <property type="component" value="Unplaced"/>
</dbReference>
<name>A0AC35FHF4_9BILA</name>
<evidence type="ECO:0000313" key="1">
    <source>
        <dbReference type="Proteomes" id="UP000887580"/>
    </source>
</evidence>
<dbReference type="WBParaSite" id="PS1159_v2.g16880.t1">
    <property type="protein sequence ID" value="PS1159_v2.g16880.t1"/>
    <property type="gene ID" value="PS1159_v2.g16880"/>
</dbReference>
<protein>
    <submittedName>
        <fullName evidence="2">Uncharacterized protein</fullName>
    </submittedName>
</protein>
<accession>A0AC35FHF4</accession>
<sequence length="298" mass="33134">MFTRSIGNASLIASKISQNQVLQCRLLNASAVTFKEKKAIDKVKENAQNLGQKAKTKYYQTKEKVAEKDLDEKFHETYENAKEKLVNAAKTVGGEKFADSTDTTIEKAKDKVVNAAKFFAGQNFVEHATKRAQNAKEKVHFMATTISGKDLAEKVGDKFEDAKDKAKDMADNLRGKNTIDKMSNASKEVKFNAQDAKEASSKETVKMMATEISGKDLAKSDINKIEEKIQNQIESSISTDKIKGKNRNAENDQTKIHLMATEIKGKDLAKSDSNNVQDKIENQIESSMDTKKSPIIKD</sequence>
<evidence type="ECO:0000313" key="2">
    <source>
        <dbReference type="WBParaSite" id="PS1159_v2.g16880.t1"/>
    </source>
</evidence>
<organism evidence="1 2">
    <name type="scientific">Panagrolaimus sp. PS1159</name>
    <dbReference type="NCBI Taxonomy" id="55785"/>
    <lineage>
        <taxon>Eukaryota</taxon>
        <taxon>Metazoa</taxon>
        <taxon>Ecdysozoa</taxon>
        <taxon>Nematoda</taxon>
        <taxon>Chromadorea</taxon>
        <taxon>Rhabditida</taxon>
        <taxon>Tylenchina</taxon>
        <taxon>Panagrolaimomorpha</taxon>
        <taxon>Panagrolaimoidea</taxon>
        <taxon>Panagrolaimidae</taxon>
        <taxon>Panagrolaimus</taxon>
    </lineage>
</organism>